<keyword evidence="3 4" id="KW-0687">Ribonucleoprotein</keyword>
<dbReference type="Gene3D" id="4.10.410.60">
    <property type="match status" value="1"/>
</dbReference>
<evidence type="ECO:0000256" key="1">
    <source>
        <dbReference type="ARBA" id="ARBA00006598"/>
    </source>
</evidence>
<evidence type="ECO:0000313" key="7">
    <source>
        <dbReference type="EMBL" id="MCP8351707.1"/>
    </source>
</evidence>
<keyword evidence="2 4" id="KW-0689">Ribosomal protein</keyword>
<comment type="caution">
    <text evidence="7">The sequence shown here is derived from an EMBL/GenBank/DDBJ whole genome shotgun (WGS) entry which is preliminary data.</text>
</comment>
<evidence type="ECO:0000256" key="2">
    <source>
        <dbReference type="ARBA" id="ARBA00022980"/>
    </source>
</evidence>
<dbReference type="SUPFAM" id="SSF143034">
    <property type="entry name" value="L35p-like"/>
    <property type="match status" value="1"/>
</dbReference>
<evidence type="ECO:0000256" key="5">
    <source>
        <dbReference type="RuleBase" id="RU000568"/>
    </source>
</evidence>
<organism evidence="7 8">
    <name type="scientific">Candidatus Synchoanobacter obligatus</name>
    <dbReference type="NCBI Taxonomy" id="2919597"/>
    <lineage>
        <taxon>Bacteria</taxon>
        <taxon>Pseudomonadati</taxon>
        <taxon>Pseudomonadota</taxon>
        <taxon>Gammaproteobacteria</taxon>
        <taxon>Candidatus Comchoanobacterales</taxon>
        <taxon>Candidatus Comchoanobacteraceae</taxon>
        <taxon>Candidatus Synchoanobacter</taxon>
    </lineage>
</organism>
<dbReference type="NCBIfam" id="TIGR00001">
    <property type="entry name" value="rpmI_bact"/>
    <property type="match status" value="1"/>
</dbReference>
<dbReference type="InterPro" id="IPR018265">
    <property type="entry name" value="Ribosomal_bL35_CS"/>
</dbReference>
<dbReference type="PROSITE" id="PS00936">
    <property type="entry name" value="RIBOSOMAL_L35"/>
    <property type="match status" value="1"/>
</dbReference>
<dbReference type="RefSeq" id="WP_258568822.1">
    <property type="nucleotide sequence ID" value="NZ_JAKUDN010000001.1"/>
</dbReference>
<keyword evidence="8" id="KW-1185">Reference proteome</keyword>
<feature type="region of interest" description="Disordered" evidence="6">
    <location>
        <begin position="17"/>
        <end position="42"/>
    </location>
</feature>
<evidence type="ECO:0000256" key="6">
    <source>
        <dbReference type="SAM" id="MobiDB-lite"/>
    </source>
</evidence>
<gene>
    <name evidence="4 7" type="primary">rpmI</name>
    <name evidence="7" type="ORF">MKS91_00135</name>
</gene>
<proteinExistence type="inferred from homology"/>
<dbReference type="EMBL" id="JAKUDN010000001">
    <property type="protein sequence ID" value="MCP8351707.1"/>
    <property type="molecule type" value="Genomic_DNA"/>
</dbReference>
<reference evidence="7 8" key="1">
    <citation type="journal article" date="2022" name="Nat. Microbiol.">
        <title>The microbiome of a bacterivorous marine choanoflagellate contains a resource-demanding obligate bacterial associate.</title>
        <authorList>
            <person name="Needham D.M."/>
            <person name="Poirier C."/>
            <person name="Bachy C."/>
            <person name="George E.E."/>
            <person name="Wilken S."/>
            <person name="Yung C.C.M."/>
            <person name="Limardo A.J."/>
            <person name="Morando M."/>
            <person name="Sudek L."/>
            <person name="Malmstrom R.R."/>
            <person name="Keeling P.J."/>
            <person name="Santoro A.E."/>
            <person name="Worden A.Z."/>
        </authorList>
    </citation>
    <scope>NUCLEOTIDE SEQUENCE [LARGE SCALE GENOMIC DNA]</scope>
    <source>
        <strain evidence="7 8">Comchoano-2</strain>
    </source>
</reference>
<dbReference type="PANTHER" id="PTHR33343:SF1">
    <property type="entry name" value="LARGE RIBOSOMAL SUBUNIT PROTEIN BL35M"/>
    <property type="match status" value="1"/>
</dbReference>
<sequence length="76" mass="8568">MATKAKTNKGAVKRFRANSAGTLIKRRRSGRSHILTKNSQDSKRRLRCQSGFVSASNVLRVVRMLKKKVVSVIKKK</sequence>
<protein>
    <recommendedName>
        <fullName evidence="4">Large ribosomal subunit protein bL35</fullName>
    </recommendedName>
</protein>
<name>A0ABT1L397_9GAMM</name>
<dbReference type="HAMAP" id="MF_00514">
    <property type="entry name" value="Ribosomal_bL35"/>
    <property type="match status" value="1"/>
</dbReference>
<dbReference type="PRINTS" id="PR00064">
    <property type="entry name" value="RIBOSOMALL35"/>
</dbReference>
<dbReference type="InterPro" id="IPR037229">
    <property type="entry name" value="Ribosomal_bL35_sf"/>
</dbReference>
<dbReference type="Pfam" id="PF01632">
    <property type="entry name" value="Ribosomal_L35p"/>
    <property type="match status" value="1"/>
</dbReference>
<accession>A0ABT1L397</accession>
<dbReference type="InterPro" id="IPR021137">
    <property type="entry name" value="Ribosomal_bL35-like"/>
</dbReference>
<comment type="similarity">
    <text evidence="1 4 5">Belongs to the bacterial ribosomal protein bL35 family.</text>
</comment>
<evidence type="ECO:0000313" key="8">
    <source>
        <dbReference type="Proteomes" id="UP001320768"/>
    </source>
</evidence>
<dbReference type="PANTHER" id="PTHR33343">
    <property type="entry name" value="54S RIBOSOMAL PROTEIN BL35M"/>
    <property type="match status" value="1"/>
</dbReference>
<evidence type="ECO:0000256" key="4">
    <source>
        <dbReference type="HAMAP-Rule" id="MF_00514"/>
    </source>
</evidence>
<evidence type="ECO:0000256" key="3">
    <source>
        <dbReference type="ARBA" id="ARBA00023274"/>
    </source>
</evidence>
<dbReference type="GO" id="GO:0005840">
    <property type="term" value="C:ribosome"/>
    <property type="evidence" value="ECO:0007669"/>
    <property type="project" value="UniProtKB-KW"/>
</dbReference>
<dbReference type="Proteomes" id="UP001320768">
    <property type="component" value="Unassembled WGS sequence"/>
</dbReference>
<dbReference type="InterPro" id="IPR001706">
    <property type="entry name" value="Ribosomal_bL35"/>
</dbReference>